<dbReference type="SUPFAM" id="SSF52540">
    <property type="entry name" value="P-loop containing nucleoside triphosphate hydrolases"/>
    <property type="match status" value="1"/>
</dbReference>
<dbReference type="GO" id="GO:0006281">
    <property type="term" value="P:DNA repair"/>
    <property type="evidence" value="ECO:0007669"/>
    <property type="project" value="TreeGrafter"/>
</dbReference>
<dbReference type="GO" id="GO:0046403">
    <property type="term" value="F:polynucleotide 3'-phosphatase activity"/>
    <property type="evidence" value="ECO:0007669"/>
    <property type="project" value="TreeGrafter"/>
</dbReference>
<dbReference type="Gene3D" id="3.40.50.300">
    <property type="entry name" value="P-loop containing nucleotide triphosphate hydrolases"/>
    <property type="match status" value="1"/>
</dbReference>
<sequence>MQAAGKSTYFAQRFADTHVRLNLDMLRTRHRERVLMHALLAIGQRFVVDNTNLTARARARYVQAAKAAGYRVEAVVFELPLELALARNAARTGRARVPDRAVRGSYAKLEAVTEAEGFDAVTLVDSTQPNSPSPTSETLP</sequence>
<comment type="caution">
    <text evidence="1">The sequence shown here is derived from an EMBL/GenBank/DDBJ whole genome shotgun (WGS) entry which is preliminary data.</text>
</comment>
<reference evidence="1 2" key="1">
    <citation type="submission" date="2007-06" db="EMBL/GenBank/DDBJ databases">
        <authorList>
            <person name="Shimkets L."/>
            <person name="Ferriera S."/>
            <person name="Johnson J."/>
            <person name="Kravitz S."/>
            <person name="Beeson K."/>
            <person name="Sutton G."/>
            <person name="Rogers Y.-H."/>
            <person name="Friedman R."/>
            <person name="Frazier M."/>
            <person name="Venter J.C."/>
        </authorList>
    </citation>
    <scope>NUCLEOTIDE SEQUENCE [LARGE SCALE GENOMIC DNA]</scope>
    <source>
        <strain evidence="1 2">SIR-1</strain>
    </source>
</reference>
<dbReference type="EMBL" id="ABCS01000036">
    <property type="protein sequence ID" value="EDM78049.1"/>
    <property type="molecule type" value="Genomic_DNA"/>
</dbReference>
<name>A6G7V6_9BACT</name>
<organism evidence="1 2">
    <name type="scientific">Plesiocystis pacifica SIR-1</name>
    <dbReference type="NCBI Taxonomy" id="391625"/>
    <lineage>
        <taxon>Bacteria</taxon>
        <taxon>Pseudomonadati</taxon>
        <taxon>Myxococcota</taxon>
        <taxon>Polyangia</taxon>
        <taxon>Nannocystales</taxon>
        <taxon>Nannocystaceae</taxon>
        <taxon>Plesiocystis</taxon>
    </lineage>
</organism>
<dbReference type="Proteomes" id="UP000005801">
    <property type="component" value="Unassembled WGS sequence"/>
</dbReference>
<dbReference type="GO" id="GO:0003690">
    <property type="term" value="F:double-stranded DNA binding"/>
    <property type="evidence" value="ECO:0007669"/>
    <property type="project" value="TreeGrafter"/>
</dbReference>
<gene>
    <name evidence="1" type="ORF">PPSIR1_23569</name>
</gene>
<dbReference type="eggNOG" id="COG4639">
    <property type="taxonomic scope" value="Bacteria"/>
</dbReference>
<evidence type="ECO:0000313" key="2">
    <source>
        <dbReference type="Proteomes" id="UP000005801"/>
    </source>
</evidence>
<dbReference type="PANTHER" id="PTHR12083">
    <property type="entry name" value="BIFUNCTIONAL POLYNUCLEOTIDE PHOSPHATASE/KINASE"/>
    <property type="match status" value="1"/>
</dbReference>
<evidence type="ECO:0008006" key="3">
    <source>
        <dbReference type="Google" id="ProtNLM"/>
    </source>
</evidence>
<dbReference type="STRING" id="391625.PPSIR1_23569"/>
<protein>
    <recommendedName>
        <fullName evidence="3">Kinase</fullName>
    </recommendedName>
</protein>
<evidence type="ECO:0000313" key="1">
    <source>
        <dbReference type="EMBL" id="EDM78049.1"/>
    </source>
</evidence>
<accession>A6G7V6</accession>
<dbReference type="GO" id="GO:0046404">
    <property type="term" value="F:ATP-dependent polydeoxyribonucleotide 5'-hydroxyl-kinase activity"/>
    <property type="evidence" value="ECO:0007669"/>
    <property type="project" value="TreeGrafter"/>
</dbReference>
<dbReference type="InterPro" id="IPR027417">
    <property type="entry name" value="P-loop_NTPase"/>
</dbReference>
<dbReference type="PANTHER" id="PTHR12083:SF9">
    <property type="entry name" value="BIFUNCTIONAL POLYNUCLEOTIDE PHOSPHATASE_KINASE"/>
    <property type="match status" value="1"/>
</dbReference>
<dbReference type="AlphaFoldDB" id="A6G7V6"/>
<proteinExistence type="predicted"/>
<keyword evidence="2" id="KW-1185">Reference proteome</keyword>
<dbReference type="Pfam" id="PF13671">
    <property type="entry name" value="AAA_33"/>
    <property type="match status" value="1"/>
</dbReference>